<reference evidence="1 2" key="1">
    <citation type="submission" date="2017-12" db="EMBL/GenBank/DDBJ databases">
        <authorList>
            <person name="Pombert J.-F."/>
            <person name="Haag K.L."/>
            <person name="Ebert D."/>
        </authorList>
    </citation>
    <scope>NUCLEOTIDE SEQUENCE [LARGE SCALE GENOMIC DNA]</scope>
    <source>
        <strain evidence="1">IL-G-3</strain>
    </source>
</reference>
<organism evidence="1 2">
    <name type="scientific">Hamiltosporidium tvaerminnensis</name>
    <dbReference type="NCBI Taxonomy" id="1176355"/>
    <lineage>
        <taxon>Eukaryota</taxon>
        <taxon>Fungi</taxon>
        <taxon>Fungi incertae sedis</taxon>
        <taxon>Microsporidia</taxon>
        <taxon>Dubosqiidae</taxon>
        <taxon>Hamiltosporidium</taxon>
    </lineage>
</organism>
<evidence type="ECO:0000313" key="1">
    <source>
        <dbReference type="EMBL" id="TBU13275.1"/>
    </source>
</evidence>
<proteinExistence type="predicted"/>
<gene>
    <name evidence="1" type="ORF">CWI38_0481p0010</name>
</gene>
<keyword evidence="2" id="KW-1185">Reference proteome</keyword>
<dbReference type="VEuPathDB" id="MicrosporidiaDB:CWI38_0481p0010"/>
<accession>A0A4Q9LZT6</accession>
<comment type="caution">
    <text evidence="1">The sequence shown here is derived from an EMBL/GenBank/DDBJ whole genome shotgun (WGS) entry which is preliminary data.</text>
</comment>
<name>A0A4Q9LZT6_9MICR</name>
<dbReference type="AlphaFoldDB" id="A0A4Q9LZT6"/>
<sequence length="183" mass="21297">MMALIVQKYYGITNTYIKEYVKDREACSGFNSLKTIQPIYINHITKKYALFMMDLAIQSDNVREFKNAPLETFLSESYQAQCQVESNSTIKRWLATKPHETRRIRLIKALKNVFYAHNKTDKNETGAIVPIIQLNSGMVIFKKLAENTQWSPEIASYMYQDFNEPIALKILQYLRISKAIVKL</sequence>
<dbReference type="EMBL" id="PITK01000481">
    <property type="protein sequence ID" value="TBU13275.1"/>
    <property type="molecule type" value="Genomic_DNA"/>
</dbReference>
<evidence type="ECO:0000313" key="2">
    <source>
        <dbReference type="Proteomes" id="UP000292282"/>
    </source>
</evidence>
<dbReference type="Proteomes" id="UP000292282">
    <property type="component" value="Unassembled WGS sequence"/>
</dbReference>
<protein>
    <submittedName>
        <fullName evidence="1">Uncharacterized protein</fullName>
    </submittedName>
</protein>